<dbReference type="InterPro" id="IPR000953">
    <property type="entry name" value="Chromo/chromo_shadow_dom"/>
</dbReference>
<dbReference type="CDD" id="cd01647">
    <property type="entry name" value="RT_LTR"/>
    <property type="match status" value="1"/>
</dbReference>
<evidence type="ECO:0000313" key="19">
    <source>
        <dbReference type="Proteomes" id="UP000321393"/>
    </source>
</evidence>
<sequence length="749" mass="87396">MKEEDIEKTAFRTHEGHYEFLVMPFGLTNAPATFQSLMNQHEKHLGMVFFVLRDNRLFANKKKCVIAHSKIQYLGHQISSKGVEADEEKIKSMINWPQPKNGTRLRGFLGLTGYYRRFVKGYGEIAAPLTKLLQKNAFHWNKEATIAFELLKASMTTIPVLALPDWSLPFVLETDASGGTWVQKWRHYLLGRKFTIISDQRALQFLLEQREVQSQFQRWLTKLLGYDFEILYQPGLENKAVDALSRLEQTVELNSMSTHGIIDMEVVEKEVEKDGELQEIIKSLKENQDEGGKYKWENERLLYKGRVVISKTSSLISNLLHTFHDSILGGHYGFLRTYKRMIGELHWIGMKNDIKKYVEQSDICQRNKFEATKPTGVLQPLPIPKKILEDWTMDFIEGLPLAGGVNVIMVVVDRLSKYAYFITLKHPFSAKQVAKVFIDRVIGKHGIPKSIVSDRDKIFLRKFRKELFAKMRTILKRSTAFHPQTDGQSERVNRCLETYLRCFCNEHPISWDKFIPWTELWYNTTFHASAKATPFQLVYGRPPPPLISYGHQKIPNNEVKARLNERDLALNALKENLGNAQNRMKKMADQKRRELKFKVEEEVYLKLRPYRQRSLVRKRCEKLTPRYYGPYRIKEETGEVAYRLELPPEAAIHGVFHISQLKLKLEKQQGVQHQHPMLTEEFEPQLWPETVLGIRWNKELGANEWLVKWKGLPEAKATWESVFQINQQFPTFHLEDKVNLESRGIVRPL</sequence>
<dbReference type="Gene3D" id="3.30.70.270">
    <property type="match status" value="3"/>
</dbReference>
<keyword evidence="1" id="KW-0645">Protease</keyword>
<dbReference type="SUPFAM" id="SSF56672">
    <property type="entry name" value="DNA/RNA polymerases"/>
    <property type="match status" value="1"/>
</dbReference>
<dbReference type="PANTHER" id="PTHR37984">
    <property type="entry name" value="PROTEIN CBG26694"/>
    <property type="match status" value="1"/>
</dbReference>
<dbReference type="InterPro" id="IPR050951">
    <property type="entry name" value="Retrovirus_Pol_polyprotein"/>
</dbReference>
<dbReference type="PROSITE" id="PS50013">
    <property type="entry name" value="CHROMO_2"/>
    <property type="match status" value="1"/>
</dbReference>
<evidence type="ECO:0000256" key="10">
    <source>
        <dbReference type="ARBA" id="ARBA00022908"/>
    </source>
</evidence>
<dbReference type="InterPro" id="IPR023780">
    <property type="entry name" value="Chromo_domain"/>
</dbReference>
<evidence type="ECO:0000256" key="7">
    <source>
        <dbReference type="ARBA" id="ARBA00022759"/>
    </source>
</evidence>
<feature type="domain" description="Integrase catalytic" evidence="17">
    <location>
        <begin position="378"/>
        <end position="542"/>
    </location>
</feature>
<dbReference type="Pfam" id="PF24626">
    <property type="entry name" value="SH3_Tf2-1"/>
    <property type="match status" value="1"/>
</dbReference>
<evidence type="ECO:0000256" key="14">
    <source>
        <dbReference type="ARBA" id="ARBA00023172"/>
    </source>
</evidence>
<dbReference type="GO" id="GO:0006310">
    <property type="term" value="P:DNA recombination"/>
    <property type="evidence" value="ECO:0007669"/>
    <property type="project" value="UniProtKB-KW"/>
</dbReference>
<dbReference type="InterPro" id="IPR056924">
    <property type="entry name" value="SH3_Tf2-1"/>
</dbReference>
<evidence type="ECO:0000256" key="1">
    <source>
        <dbReference type="ARBA" id="ARBA00022670"/>
    </source>
</evidence>
<dbReference type="OrthoDB" id="5554229at2759"/>
<dbReference type="GO" id="GO:0046872">
    <property type="term" value="F:metal ion binding"/>
    <property type="evidence" value="ECO:0007669"/>
    <property type="project" value="UniProtKB-KW"/>
</dbReference>
<dbReference type="GO" id="GO:0004519">
    <property type="term" value="F:endonuclease activity"/>
    <property type="evidence" value="ECO:0007669"/>
    <property type="project" value="UniProtKB-KW"/>
</dbReference>
<evidence type="ECO:0000313" key="18">
    <source>
        <dbReference type="EMBL" id="KAA0036024.1"/>
    </source>
</evidence>
<dbReference type="InterPro" id="IPR001584">
    <property type="entry name" value="Integrase_cat-core"/>
</dbReference>
<dbReference type="GO" id="GO:0006508">
    <property type="term" value="P:proteolysis"/>
    <property type="evidence" value="ECO:0007669"/>
    <property type="project" value="UniProtKB-KW"/>
</dbReference>
<keyword evidence="6" id="KW-0064">Aspartyl protease</keyword>
<dbReference type="Proteomes" id="UP000321393">
    <property type="component" value="Unassembled WGS sequence"/>
</dbReference>
<evidence type="ECO:0000259" key="17">
    <source>
        <dbReference type="PROSITE" id="PS50994"/>
    </source>
</evidence>
<evidence type="ECO:0000256" key="5">
    <source>
        <dbReference type="ARBA" id="ARBA00022723"/>
    </source>
</evidence>
<dbReference type="Pfam" id="PF17921">
    <property type="entry name" value="Integrase_H2C2"/>
    <property type="match status" value="1"/>
</dbReference>
<comment type="caution">
    <text evidence="18">The sequence shown here is derived from an EMBL/GenBank/DDBJ whole genome shotgun (WGS) entry which is preliminary data.</text>
</comment>
<evidence type="ECO:0000256" key="3">
    <source>
        <dbReference type="ARBA" id="ARBA00022695"/>
    </source>
</evidence>
<keyword evidence="13" id="KW-0238">DNA-binding</keyword>
<keyword evidence="7" id="KW-0255">Endonuclease</keyword>
<accession>A0A5A7SXG0</accession>
<dbReference type="EMBL" id="SSTE01019870">
    <property type="protein sequence ID" value="KAA0036024.1"/>
    <property type="molecule type" value="Genomic_DNA"/>
</dbReference>
<dbReference type="GO" id="GO:0003677">
    <property type="term" value="F:DNA binding"/>
    <property type="evidence" value="ECO:0007669"/>
    <property type="project" value="UniProtKB-KW"/>
</dbReference>
<dbReference type="InterPro" id="IPR041373">
    <property type="entry name" value="RT_RNaseH"/>
</dbReference>
<evidence type="ECO:0000259" key="16">
    <source>
        <dbReference type="PROSITE" id="PS50013"/>
    </source>
</evidence>
<dbReference type="FunFam" id="3.30.70.270:FF:000020">
    <property type="entry name" value="Transposon Tf2-6 polyprotein-like Protein"/>
    <property type="match status" value="1"/>
</dbReference>
<evidence type="ECO:0000256" key="2">
    <source>
        <dbReference type="ARBA" id="ARBA00022679"/>
    </source>
</evidence>
<dbReference type="GO" id="GO:0015074">
    <property type="term" value="P:DNA integration"/>
    <property type="evidence" value="ECO:0007669"/>
    <property type="project" value="UniProtKB-KW"/>
</dbReference>
<dbReference type="InterPro" id="IPR036397">
    <property type="entry name" value="RNaseH_sf"/>
</dbReference>
<dbReference type="InterPro" id="IPR043502">
    <property type="entry name" value="DNA/RNA_pol_sf"/>
</dbReference>
<keyword evidence="10" id="KW-0229">DNA integration</keyword>
<organism evidence="18 19">
    <name type="scientific">Cucumis melo var. makuwa</name>
    <name type="common">Oriental melon</name>
    <dbReference type="NCBI Taxonomy" id="1194695"/>
    <lineage>
        <taxon>Eukaryota</taxon>
        <taxon>Viridiplantae</taxon>
        <taxon>Streptophyta</taxon>
        <taxon>Embryophyta</taxon>
        <taxon>Tracheophyta</taxon>
        <taxon>Spermatophyta</taxon>
        <taxon>Magnoliopsida</taxon>
        <taxon>eudicotyledons</taxon>
        <taxon>Gunneridae</taxon>
        <taxon>Pentapetalae</taxon>
        <taxon>rosids</taxon>
        <taxon>fabids</taxon>
        <taxon>Cucurbitales</taxon>
        <taxon>Cucurbitaceae</taxon>
        <taxon>Benincaseae</taxon>
        <taxon>Cucumis</taxon>
    </lineage>
</organism>
<keyword evidence="9" id="KW-0460">Magnesium</keyword>
<keyword evidence="3" id="KW-0548">Nucleotidyltransferase</keyword>
<keyword evidence="15" id="KW-0175">Coiled coil</keyword>
<feature type="domain" description="Chromo" evidence="16">
    <location>
        <begin position="686"/>
        <end position="721"/>
    </location>
</feature>
<keyword evidence="8" id="KW-0378">Hydrolase</keyword>
<keyword evidence="4" id="KW-0540">Nuclease</keyword>
<dbReference type="GO" id="GO:0004190">
    <property type="term" value="F:aspartic-type endopeptidase activity"/>
    <property type="evidence" value="ECO:0007669"/>
    <property type="project" value="UniProtKB-KW"/>
</dbReference>
<evidence type="ECO:0000256" key="12">
    <source>
        <dbReference type="ARBA" id="ARBA00022932"/>
    </source>
</evidence>
<keyword evidence="12" id="KW-0239">DNA-directed DNA polymerase</keyword>
<dbReference type="Gene3D" id="3.10.10.10">
    <property type="entry name" value="HIV Type 1 Reverse Transcriptase, subunit A, domain 1"/>
    <property type="match status" value="1"/>
</dbReference>
<dbReference type="InterPro" id="IPR041588">
    <property type="entry name" value="Integrase_H2C2"/>
</dbReference>
<dbReference type="GO" id="GO:0003964">
    <property type="term" value="F:RNA-directed DNA polymerase activity"/>
    <property type="evidence" value="ECO:0007669"/>
    <property type="project" value="UniProtKB-KW"/>
</dbReference>
<dbReference type="FunFam" id="3.10.10.10:FF:000007">
    <property type="entry name" value="Retrovirus-related Pol polyprotein from transposon 17.6-like Protein"/>
    <property type="match status" value="1"/>
</dbReference>
<dbReference type="PROSITE" id="PS50994">
    <property type="entry name" value="INTEGRASE"/>
    <property type="match status" value="1"/>
</dbReference>
<evidence type="ECO:0000256" key="6">
    <source>
        <dbReference type="ARBA" id="ARBA00022750"/>
    </source>
</evidence>
<keyword evidence="5" id="KW-0479">Metal-binding</keyword>
<evidence type="ECO:0000256" key="4">
    <source>
        <dbReference type="ARBA" id="ARBA00022722"/>
    </source>
</evidence>
<name>A0A5A7SXG0_CUCMM</name>
<dbReference type="InterPro" id="IPR012337">
    <property type="entry name" value="RNaseH-like_sf"/>
</dbReference>
<feature type="coiled-coil region" evidence="15">
    <location>
        <begin position="556"/>
        <end position="590"/>
    </location>
</feature>
<keyword evidence="2" id="KW-0808">Transferase</keyword>
<dbReference type="Pfam" id="PF17917">
    <property type="entry name" value="RT_RNaseH"/>
    <property type="match status" value="1"/>
</dbReference>
<protein>
    <submittedName>
        <fullName evidence="18">Transposon Ty3-G Gag-Pol polyprotein</fullName>
    </submittedName>
</protein>
<dbReference type="AlphaFoldDB" id="A0A5A7SXG0"/>
<reference evidence="18 19" key="1">
    <citation type="submission" date="2019-08" db="EMBL/GenBank/DDBJ databases">
        <title>Draft genome sequences of two oriental melons (Cucumis melo L. var makuwa).</title>
        <authorList>
            <person name="Kwon S.-Y."/>
        </authorList>
    </citation>
    <scope>NUCLEOTIDE SEQUENCE [LARGE SCALE GENOMIC DNA]</scope>
    <source>
        <strain evidence="19">cv. SW 3</strain>
        <tissue evidence="18">Leaf</tissue>
    </source>
</reference>
<dbReference type="PANTHER" id="PTHR37984:SF5">
    <property type="entry name" value="PROTEIN NYNRIN-LIKE"/>
    <property type="match status" value="1"/>
</dbReference>
<evidence type="ECO:0000256" key="11">
    <source>
        <dbReference type="ARBA" id="ARBA00022918"/>
    </source>
</evidence>
<evidence type="ECO:0000256" key="13">
    <source>
        <dbReference type="ARBA" id="ARBA00023125"/>
    </source>
</evidence>
<gene>
    <name evidence="18" type="ORF">E6C27_scaffold112G00110</name>
</gene>
<dbReference type="GO" id="GO:0003887">
    <property type="term" value="F:DNA-directed DNA polymerase activity"/>
    <property type="evidence" value="ECO:0007669"/>
    <property type="project" value="UniProtKB-KW"/>
</dbReference>
<proteinExistence type="predicted"/>
<dbReference type="Gene3D" id="2.40.50.40">
    <property type="match status" value="1"/>
</dbReference>
<dbReference type="Pfam" id="PF00385">
    <property type="entry name" value="Chromo"/>
    <property type="match status" value="1"/>
</dbReference>
<dbReference type="SUPFAM" id="SSF54160">
    <property type="entry name" value="Chromo domain-like"/>
    <property type="match status" value="1"/>
</dbReference>
<evidence type="ECO:0000256" key="9">
    <source>
        <dbReference type="ARBA" id="ARBA00022842"/>
    </source>
</evidence>
<dbReference type="InterPro" id="IPR016197">
    <property type="entry name" value="Chromo-like_dom_sf"/>
</dbReference>
<keyword evidence="11" id="KW-0695">RNA-directed DNA polymerase</keyword>
<evidence type="ECO:0000256" key="15">
    <source>
        <dbReference type="SAM" id="Coils"/>
    </source>
</evidence>
<dbReference type="Gene3D" id="1.10.340.70">
    <property type="match status" value="1"/>
</dbReference>
<dbReference type="CDD" id="cd09274">
    <property type="entry name" value="RNase_HI_RT_Ty3"/>
    <property type="match status" value="1"/>
</dbReference>
<keyword evidence="14" id="KW-0233">DNA recombination</keyword>
<dbReference type="SUPFAM" id="SSF53098">
    <property type="entry name" value="Ribonuclease H-like"/>
    <property type="match status" value="1"/>
</dbReference>
<dbReference type="InterPro" id="IPR043128">
    <property type="entry name" value="Rev_trsase/Diguanyl_cyclase"/>
</dbReference>
<dbReference type="Gene3D" id="3.30.420.10">
    <property type="entry name" value="Ribonuclease H-like superfamily/Ribonuclease H"/>
    <property type="match status" value="1"/>
</dbReference>
<evidence type="ECO:0000256" key="8">
    <source>
        <dbReference type="ARBA" id="ARBA00022801"/>
    </source>
</evidence>